<protein>
    <submittedName>
        <fullName evidence="1">Uncharacterized protein</fullName>
    </submittedName>
</protein>
<reference evidence="1" key="1">
    <citation type="submission" date="2014-05" db="EMBL/GenBank/DDBJ databases">
        <authorList>
            <person name="Chronopoulou M."/>
        </authorList>
    </citation>
    <scope>NUCLEOTIDE SEQUENCE</scope>
    <source>
        <tissue evidence="1">Whole organism</tissue>
    </source>
</reference>
<dbReference type="EMBL" id="HACA01022566">
    <property type="protein sequence ID" value="CDW39927.1"/>
    <property type="molecule type" value="Transcribed_RNA"/>
</dbReference>
<sequence>MSFFTVAHYPLGDQLTHNHHEIWIPREGALMTLQQIRYTPTHDFYSLLKIRTQQIKTVKRRIEETRGESLLQRHTL</sequence>
<accession>A0A0K2UQ05</accession>
<evidence type="ECO:0000313" key="1">
    <source>
        <dbReference type="EMBL" id="CDW39927.1"/>
    </source>
</evidence>
<dbReference type="AlphaFoldDB" id="A0A0K2UQ05"/>
<organism evidence="1">
    <name type="scientific">Lepeophtheirus salmonis</name>
    <name type="common">Salmon louse</name>
    <name type="synonym">Caligus salmonis</name>
    <dbReference type="NCBI Taxonomy" id="72036"/>
    <lineage>
        <taxon>Eukaryota</taxon>
        <taxon>Metazoa</taxon>
        <taxon>Ecdysozoa</taxon>
        <taxon>Arthropoda</taxon>
        <taxon>Crustacea</taxon>
        <taxon>Multicrustacea</taxon>
        <taxon>Hexanauplia</taxon>
        <taxon>Copepoda</taxon>
        <taxon>Siphonostomatoida</taxon>
        <taxon>Caligidae</taxon>
        <taxon>Lepeophtheirus</taxon>
    </lineage>
</organism>
<name>A0A0K2UQ05_LEPSM</name>
<proteinExistence type="predicted"/>